<dbReference type="SUPFAM" id="SSF53098">
    <property type="entry name" value="Ribonuclease H-like"/>
    <property type="match status" value="1"/>
</dbReference>
<evidence type="ECO:0000259" key="6">
    <source>
        <dbReference type="SMART" id="SM00732"/>
    </source>
</evidence>
<dbReference type="Pfam" id="PF03652">
    <property type="entry name" value="RuvX"/>
    <property type="match status" value="1"/>
</dbReference>
<evidence type="ECO:0000256" key="3">
    <source>
        <dbReference type="ARBA" id="ARBA00022722"/>
    </source>
</evidence>
<dbReference type="HAMAP" id="MF_00651">
    <property type="entry name" value="Nuclease_YqgF"/>
    <property type="match status" value="1"/>
</dbReference>
<dbReference type="InterPro" id="IPR012337">
    <property type="entry name" value="RNaseH-like_sf"/>
</dbReference>
<sequence length="129" mass="14026">MRILGIDYGDKKIGLAFGDSSARVAVPLEVIVNEGDVTKEALVRRVKEEDISLVVVGVPLPQGNHSSVQLEKTRKFIATLAQAAPVSVVEEDESFTSVESVRLQQEFNAQADEDALAAMLIVQSYIDQL</sequence>
<dbReference type="PANTHER" id="PTHR33317:SF4">
    <property type="entry name" value="POLYNUCLEOTIDYL TRANSFERASE, RIBONUCLEASE H-LIKE SUPERFAMILY PROTEIN"/>
    <property type="match status" value="1"/>
</dbReference>
<protein>
    <recommendedName>
        <fullName evidence="5">Putative pre-16S rRNA nuclease</fullName>
        <ecNumber evidence="5">3.1.-.-</ecNumber>
    </recommendedName>
</protein>
<name>A0A0G1XMJ0_9BACT</name>
<dbReference type="EMBL" id="LCRH01000042">
    <property type="protein sequence ID" value="KKW32090.1"/>
    <property type="molecule type" value="Genomic_DNA"/>
</dbReference>
<dbReference type="GO" id="GO:0004518">
    <property type="term" value="F:nuclease activity"/>
    <property type="evidence" value="ECO:0007669"/>
    <property type="project" value="UniProtKB-KW"/>
</dbReference>
<dbReference type="SMART" id="SM00732">
    <property type="entry name" value="YqgFc"/>
    <property type="match status" value="1"/>
</dbReference>
<evidence type="ECO:0000256" key="5">
    <source>
        <dbReference type="HAMAP-Rule" id="MF_00651"/>
    </source>
</evidence>
<dbReference type="GO" id="GO:0000967">
    <property type="term" value="P:rRNA 5'-end processing"/>
    <property type="evidence" value="ECO:0007669"/>
    <property type="project" value="UniProtKB-UniRule"/>
</dbReference>
<keyword evidence="1 5" id="KW-0963">Cytoplasm</keyword>
<gene>
    <name evidence="7" type="ORF">UY76_C0042G0002</name>
</gene>
<dbReference type="NCBIfam" id="TIGR00250">
    <property type="entry name" value="RNAse_H_YqgF"/>
    <property type="match status" value="1"/>
</dbReference>
<proteinExistence type="inferred from homology"/>
<reference evidence="7 8" key="1">
    <citation type="journal article" date="2015" name="Nature">
        <title>rRNA introns, odd ribosomes, and small enigmatic genomes across a large radiation of phyla.</title>
        <authorList>
            <person name="Brown C.T."/>
            <person name="Hug L.A."/>
            <person name="Thomas B.C."/>
            <person name="Sharon I."/>
            <person name="Castelle C.J."/>
            <person name="Singh A."/>
            <person name="Wilkins M.J."/>
            <person name="Williams K.H."/>
            <person name="Banfield J.F."/>
        </authorList>
    </citation>
    <scope>NUCLEOTIDE SEQUENCE [LARGE SCALE GENOMIC DNA]</scope>
</reference>
<feature type="domain" description="YqgF/RNase H-like" evidence="6">
    <location>
        <begin position="1"/>
        <end position="100"/>
    </location>
</feature>
<dbReference type="Proteomes" id="UP000034054">
    <property type="component" value="Unassembled WGS sequence"/>
</dbReference>
<evidence type="ECO:0000256" key="2">
    <source>
        <dbReference type="ARBA" id="ARBA00022517"/>
    </source>
</evidence>
<keyword evidence="2 5" id="KW-0690">Ribosome biogenesis</keyword>
<evidence type="ECO:0000256" key="1">
    <source>
        <dbReference type="ARBA" id="ARBA00022490"/>
    </source>
</evidence>
<dbReference type="InterPro" id="IPR006641">
    <property type="entry name" value="YqgF/RNaseH-like_dom"/>
</dbReference>
<accession>A0A0G1XMJ0</accession>
<dbReference type="Gene3D" id="3.30.420.140">
    <property type="entry name" value="YqgF/RNase H-like domain"/>
    <property type="match status" value="1"/>
</dbReference>
<comment type="similarity">
    <text evidence="5">Belongs to the YqgF HJR family.</text>
</comment>
<dbReference type="InterPro" id="IPR005227">
    <property type="entry name" value="YqgF"/>
</dbReference>
<dbReference type="GO" id="GO:0016788">
    <property type="term" value="F:hydrolase activity, acting on ester bonds"/>
    <property type="evidence" value="ECO:0007669"/>
    <property type="project" value="UniProtKB-UniRule"/>
</dbReference>
<comment type="subcellular location">
    <subcellularLocation>
        <location evidence="5">Cytoplasm</location>
    </subcellularLocation>
</comment>
<dbReference type="InterPro" id="IPR037027">
    <property type="entry name" value="YqgF/RNaseH-like_dom_sf"/>
</dbReference>
<keyword evidence="3 5" id="KW-0540">Nuclease</keyword>
<organism evidence="7 8">
    <name type="scientific">Candidatus Uhrbacteria bacterium GW2011_GWA2_52_8d</name>
    <dbReference type="NCBI Taxonomy" id="1618979"/>
    <lineage>
        <taxon>Bacteria</taxon>
        <taxon>Candidatus Uhriibacteriota</taxon>
    </lineage>
</organism>
<dbReference type="CDD" id="cd16964">
    <property type="entry name" value="YqgF"/>
    <property type="match status" value="1"/>
</dbReference>
<dbReference type="EC" id="3.1.-.-" evidence="5"/>
<evidence type="ECO:0000256" key="4">
    <source>
        <dbReference type="ARBA" id="ARBA00022801"/>
    </source>
</evidence>
<dbReference type="AlphaFoldDB" id="A0A0G1XMJ0"/>
<dbReference type="PANTHER" id="PTHR33317">
    <property type="entry name" value="POLYNUCLEOTIDYL TRANSFERASE, RIBONUCLEASE H-LIKE SUPERFAMILY PROTEIN"/>
    <property type="match status" value="1"/>
</dbReference>
<evidence type="ECO:0000313" key="7">
    <source>
        <dbReference type="EMBL" id="KKW32090.1"/>
    </source>
</evidence>
<dbReference type="GO" id="GO:0005737">
    <property type="term" value="C:cytoplasm"/>
    <property type="evidence" value="ECO:0007669"/>
    <property type="project" value="UniProtKB-SubCell"/>
</dbReference>
<comment type="function">
    <text evidence="5">Could be a nuclease involved in processing of the 5'-end of pre-16S rRNA.</text>
</comment>
<evidence type="ECO:0000313" key="8">
    <source>
        <dbReference type="Proteomes" id="UP000034054"/>
    </source>
</evidence>
<comment type="caution">
    <text evidence="7">The sequence shown here is derived from an EMBL/GenBank/DDBJ whole genome shotgun (WGS) entry which is preliminary data.</text>
</comment>
<keyword evidence="4 5" id="KW-0378">Hydrolase</keyword>